<dbReference type="SMART" id="SM00320">
    <property type="entry name" value="WD40"/>
    <property type="match status" value="2"/>
</dbReference>
<keyword evidence="3" id="KW-0677">Repeat</keyword>
<dbReference type="FunFam" id="2.130.10.10:FF:000427">
    <property type="entry name" value="WD repeat domain 66"/>
    <property type="match status" value="1"/>
</dbReference>
<evidence type="ECO:0000256" key="4">
    <source>
        <dbReference type="ARBA" id="ARBA00023273"/>
    </source>
</evidence>
<dbReference type="InterPro" id="IPR015943">
    <property type="entry name" value="WD40/YVTN_repeat-like_dom_sf"/>
</dbReference>
<evidence type="ECO:0000313" key="8">
    <source>
        <dbReference type="Proteomes" id="UP000596742"/>
    </source>
</evidence>
<dbReference type="AlphaFoldDB" id="A0A8B6FJV3"/>
<keyword evidence="2" id="KW-0853">WD repeat</keyword>
<reference evidence="7" key="1">
    <citation type="submission" date="2018-11" db="EMBL/GenBank/DDBJ databases">
        <authorList>
            <person name="Alioto T."/>
            <person name="Alioto T."/>
        </authorList>
    </citation>
    <scope>NUCLEOTIDE SEQUENCE</scope>
</reference>
<dbReference type="Pfam" id="PF00400">
    <property type="entry name" value="WD40"/>
    <property type="match status" value="1"/>
</dbReference>
<evidence type="ECO:0000256" key="1">
    <source>
        <dbReference type="ARBA" id="ARBA00004138"/>
    </source>
</evidence>
<feature type="compositionally biased region" description="Low complexity" evidence="6">
    <location>
        <begin position="98"/>
        <end position="109"/>
    </location>
</feature>
<comment type="caution">
    <text evidence="7">The sequence shown here is derived from an EMBL/GenBank/DDBJ whole genome shotgun (WGS) entry which is preliminary data.</text>
</comment>
<dbReference type="Proteomes" id="UP000596742">
    <property type="component" value="Unassembled WGS sequence"/>
</dbReference>
<dbReference type="PANTHER" id="PTHR13720">
    <property type="entry name" value="WD-40 REPEAT PROTEIN"/>
    <property type="match status" value="1"/>
</dbReference>
<dbReference type="InterPro" id="IPR036322">
    <property type="entry name" value="WD40_repeat_dom_sf"/>
</dbReference>
<comment type="subcellular location">
    <subcellularLocation>
        <location evidence="1">Cell projection</location>
        <location evidence="1">Cilium</location>
    </subcellularLocation>
</comment>
<evidence type="ECO:0000256" key="6">
    <source>
        <dbReference type="SAM" id="MobiDB-lite"/>
    </source>
</evidence>
<feature type="compositionally biased region" description="Low complexity" evidence="6">
    <location>
        <begin position="117"/>
        <end position="127"/>
    </location>
</feature>
<feature type="compositionally biased region" description="Polar residues" evidence="6">
    <location>
        <begin position="131"/>
        <end position="149"/>
    </location>
</feature>
<proteinExistence type="predicted"/>
<evidence type="ECO:0000313" key="7">
    <source>
        <dbReference type="EMBL" id="VDI49731.1"/>
    </source>
</evidence>
<sequence length="713" mass="79431">MADADKEIPTQEETVGDQKEPVQTPDAQTDANGGDKNQDEEEQKDKSLEQVGTSEEQKEDAQESSKLKDEKTNEKQENDAQPEQTTEQVQDTDENKQQETTPEESQQQETTEKQEPQETTTESQPQEETTDTAAPTESQTLGNQTQSTRPSSASKKVPSPPPPTETGKTASIADTKTIDTVVIPEAPKIPSPDRPQSELEEKIATTALNIVWSFGLNRNIQVLNLTDDNRKLIMYACAHVGVLFDFENNRQHILQGHSNPLTCTCVSEDKRWLATGDKGVDSMVIIWDTYTGIPVQTIFNNDQDGGVVAMAMTPDARYLATLSSGPTQVLSIWNWTVDGESPMCTAELNPKFGLQNFILFNPDDIHYLVTNSESQVIFYHWNDGHMEYYAPPLTDQDFNKQVGRYSQSIFQRNSSRVLTATHIGNLVVWDNNKPLTKLVSSEPSADKKALKIIKLQDRGINVLTTTDKFIVLGDMAGHVKFFDQSLKLVHWYQDFHLGPATAISFAHYPDFQAVSDASYSDFNANTKWVYICMKLTKVADDLFYFYLLSDEDSSVYPKERVYQSSSIPDNTVPVCSTFCQYTSQPRIRTLKKSGSSTTLPSDVSLCEPCDSSCEGATTETTSLKTTQNTTLPSISSEIDITLNITERETTQKTTTQSNSTEMVTATEMSPLETTQKITDHSVSTEMVTSTEMTPLETTQKTTAIHLQMVTSTE</sequence>
<accession>A0A8B6FJV3</accession>
<dbReference type="SUPFAM" id="SSF50978">
    <property type="entry name" value="WD40 repeat-like"/>
    <property type="match status" value="1"/>
</dbReference>
<dbReference type="EMBL" id="UYJE01006867">
    <property type="protein sequence ID" value="VDI49731.1"/>
    <property type="molecule type" value="Genomic_DNA"/>
</dbReference>
<dbReference type="PANTHER" id="PTHR13720:SF13">
    <property type="entry name" value="CILIA- AND FLAGELLA-ASSOCIATED PROTEIN 251"/>
    <property type="match status" value="1"/>
</dbReference>
<feature type="compositionally biased region" description="Polar residues" evidence="6">
    <location>
        <begin position="79"/>
        <end position="89"/>
    </location>
</feature>
<keyword evidence="8" id="KW-1185">Reference proteome</keyword>
<name>A0A8B6FJV3_MYTGA</name>
<dbReference type="InterPro" id="IPR001680">
    <property type="entry name" value="WD40_rpt"/>
</dbReference>
<dbReference type="OrthoDB" id="4899631at2759"/>
<feature type="compositionally biased region" description="Basic and acidic residues" evidence="6">
    <location>
        <begin position="55"/>
        <end position="78"/>
    </location>
</feature>
<gene>
    <name evidence="7" type="ORF">MGAL_10B061601</name>
</gene>
<dbReference type="Gene3D" id="2.130.10.10">
    <property type="entry name" value="YVTN repeat-like/Quinoprotein amine dehydrogenase"/>
    <property type="match status" value="1"/>
</dbReference>
<evidence type="ECO:0000256" key="3">
    <source>
        <dbReference type="ARBA" id="ARBA00022737"/>
    </source>
</evidence>
<evidence type="ECO:0000256" key="2">
    <source>
        <dbReference type="ARBA" id="ARBA00022574"/>
    </source>
</evidence>
<dbReference type="InterPro" id="IPR050630">
    <property type="entry name" value="WD_repeat_EMAP"/>
</dbReference>
<feature type="region of interest" description="Disordered" evidence="6">
    <location>
        <begin position="1"/>
        <end position="180"/>
    </location>
</feature>
<evidence type="ECO:0000256" key="5">
    <source>
        <dbReference type="ARBA" id="ARBA00040994"/>
    </source>
</evidence>
<organism evidence="7 8">
    <name type="scientific">Mytilus galloprovincialis</name>
    <name type="common">Mediterranean mussel</name>
    <dbReference type="NCBI Taxonomy" id="29158"/>
    <lineage>
        <taxon>Eukaryota</taxon>
        <taxon>Metazoa</taxon>
        <taxon>Spiralia</taxon>
        <taxon>Lophotrochozoa</taxon>
        <taxon>Mollusca</taxon>
        <taxon>Bivalvia</taxon>
        <taxon>Autobranchia</taxon>
        <taxon>Pteriomorphia</taxon>
        <taxon>Mytilida</taxon>
        <taxon>Mytiloidea</taxon>
        <taxon>Mytilidae</taxon>
        <taxon>Mytilinae</taxon>
        <taxon>Mytilus</taxon>
    </lineage>
</organism>
<keyword evidence="4" id="KW-0966">Cell projection</keyword>
<dbReference type="GO" id="GO:0031514">
    <property type="term" value="C:motile cilium"/>
    <property type="evidence" value="ECO:0007669"/>
    <property type="project" value="TreeGrafter"/>
</dbReference>
<protein>
    <recommendedName>
        <fullName evidence="5">Cilia- and flagella-associated protein 251</fullName>
    </recommendedName>
</protein>